<dbReference type="GO" id="GO:0005524">
    <property type="term" value="F:ATP binding"/>
    <property type="evidence" value="ECO:0007669"/>
    <property type="project" value="UniProtKB-KW"/>
</dbReference>
<feature type="compositionally biased region" description="Low complexity" evidence="9">
    <location>
        <begin position="248"/>
        <end position="270"/>
    </location>
</feature>
<dbReference type="KEGG" id="nec:KGD82_24815"/>
<dbReference type="GO" id="GO:0016887">
    <property type="term" value="F:ATP hydrolysis activity"/>
    <property type="evidence" value="ECO:0007669"/>
    <property type="project" value="InterPro"/>
</dbReference>
<dbReference type="SMART" id="SM00382">
    <property type="entry name" value="AAA"/>
    <property type="match status" value="2"/>
</dbReference>
<dbReference type="Proteomes" id="UP000682416">
    <property type="component" value="Chromosome"/>
</dbReference>
<keyword evidence="5" id="KW-0547">Nucleotide-binding</keyword>
<evidence type="ECO:0000256" key="7">
    <source>
        <dbReference type="ARBA" id="ARBA00022967"/>
    </source>
</evidence>
<feature type="region of interest" description="Disordered" evidence="9">
    <location>
        <begin position="235"/>
        <end position="275"/>
    </location>
</feature>
<evidence type="ECO:0000256" key="2">
    <source>
        <dbReference type="ARBA" id="ARBA00022475"/>
    </source>
</evidence>
<gene>
    <name evidence="11" type="ORF">KGD82_24815</name>
</gene>
<evidence type="ECO:0000256" key="8">
    <source>
        <dbReference type="ARBA" id="ARBA00023136"/>
    </source>
</evidence>
<reference evidence="11" key="1">
    <citation type="submission" date="2021-05" db="EMBL/GenBank/DDBJ databases">
        <authorList>
            <person name="Kaiqin L."/>
            <person name="Jian G."/>
        </authorList>
    </citation>
    <scope>NUCLEOTIDE SEQUENCE</scope>
    <source>
        <strain evidence="11">HDS5</strain>
    </source>
</reference>
<proteinExistence type="predicted"/>
<protein>
    <submittedName>
        <fullName evidence="11">Sugar ABC transporter ATP-binding protein</fullName>
    </submittedName>
</protein>
<dbReference type="InterPro" id="IPR003593">
    <property type="entry name" value="AAA+_ATPase"/>
</dbReference>
<keyword evidence="4" id="KW-0677">Repeat</keyword>
<evidence type="ECO:0000256" key="9">
    <source>
        <dbReference type="SAM" id="MobiDB-lite"/>
    </source>
</evidence>
<accession>A0A975LDR9</accession>
<keyword evidence="7" id="KW-1278">Translocase</keyword>
<name>A0A975LDR9_9ACTN</name>
<feature type="domain" description="ABC transporter" evidence="10">
    <location>
        <begin position="4"/>
        <end position="238"/>
    </location>
</feature>
<evidence type="ECO:0000313" key="12">
    <source>
        <dbReference type="Proteomes" id="UP000682416"/>
    </source>
</evidence>
<feature type="region of interest" description="Disordered" evidence="9">
    <location>
        <begin position="522"/>
        <end position="541"/>
    </location>
</feature>
<keyword evidence="12" id="KW-1185">Reference proteome</keyword>
<keyword evidence="6 11" id="KW-0067">ATP-binding</keyword>
<dbReference type="CDD" id="cd03215">
    <property type="entry name" value="ABC_Carb_Monos_II"/>
    <property type="match status" value="1"/>
</dbReference>
<dbReference type="InterPro" id="IPR027417">
    <property type="entry name" value="P-loop_NTPase"/>
</dbReference>
<keyword evidence="8" id="KW-0472">Membrane</keyword>
<evidence type="ECO:0000256" key="1">
    <source>
        <dbReference type="ARBA" id="ARBA00022448"/>
    </source>
</evidence>
<evidence type="ECO:0000259" key="10">
    <source>
        <dbReference type="PROSITE" id="PS50893"/>
    </source>
</evidence>
<dbReference type="PROSITE" id="PS50893">
    <property type="entry name" value="ABC_TRANSPORTER_2"/>
    <property type="match status" value="2"/>
</dbReference>
<dbReference type="InterPro" id="IPR017871">
    <property type="entry name" value="ABC_transporter-like_CS"/>
</dbReference>
<evidence type="ECO:0000256" key="4">
    <source>
        <dbReference type="ARBA" id="ARBA00022737"/>
    </source>
</evidence>
<dbReference type="SUPFAM" id="SSF52540">
    <property type="entry name" value="P-loop containing nucleoside triphosphate hydrolases"/>
    <property type="match status" value="2"/>
</dbReference>
<keyword evidence="1" id="KW-0813">Transport</keyword>
<dbReference type="EMBL" id="CP074402">
    <property type="protein sequence ID" value="QVJ03403.1"/>
    <property type="molecule type" value="Genomic_DNA"/>
</dbReference>
<organism evidence="11 12">
    <name type="scientific">Nocardiopsis eucommiae</name>
    <dbReference type="NCBI Taxonomy" id="2831970"/>
    <lineage>
        <taxon>Bacteria</taxon>
        <taxon>Bacillati</taxon>
        <taxon>Actinomycetota</taxon>
        <taxon>Actinomycetes</taxon>
        <taxon>Streptosporangiales</taxon>
        <taxon>Nocardiopsidaceae</taxon>
        <taxon>Nocardiopsis</taxon>
    </lineage>
</organism>
<dbReference type="Gene3D" id="3.40.50.300">
    <property type="entry name" value="P-loop containing nucleotide triphosphate hydrolases"/>
    <property type="match status" value="2"/>
</dbReference>
<keyword evidence="3" id="KW-0762">Sugar transport</keyword>
<dbReference type="Pfam" id="PF00005">
    <property type="entry name" value="ABC_tran"/>
    <property type="match status" value="2"/>
</dbReference>
<evidence type="ECO:0000256" key="6">
    <source>
        <dbReference type="ARBA" id="ARBA00022840"/>
    </source>
</evidence>
<feature type="domain" description="ABC transporter" evidence="10">
    <location>
        <begin position="271"/>
        <end position="513"/>
    </location>
</feature>
<dbReference type="InterPro" id="IPR003439">
    <property type="entry name" value="ABC_transporter-like_ATP-bd"/>
</dbReference>
<dbReference type="CDD" id="cd03216">
    <property type="entry name" value="ABC_Carb_Monos_I"/>
    <property type="match status" value="1"/>
</dbReference>
<keyword evidence="2" id="KW-1003">Cell membrane</keyword>
<evidence type="ECO:0000313" key="11">
    <source>
        <dbReference type="EMBL" id="QVJ03403.1"/>
    </source>
</evidence>
<dbReference type="PROSITE" id="PS00211">
    <property type="entry name" value="ABC_TRANSPORTER_1"/>
    <property type="match status" value="1"/>
</dbReference>
<evidence type="ECO:0000256" key="5">
    <source>
        <dbReference type="ARBA" id="ARBA00022741"/>
    </source>
</evidence>
<evidence type="ECO:0000256" key="3">
    <source>
        <dbReference type="ARBA" id="ARBA00022597"/>
    </source>
</evidence>
<dbReference type="PANTHER" id="PTHR43790:SF3">
    <property type="entry name" value="D-ALLOSE IMPORT ATP-BINDING PROTEIN ALSA-RELATED"/>
    <property type="match status" value="1"/>
</dbReference>
<dbReference type="AlphaFoldDB" id="A0A975LDR9"/>
<dbReference type="PANTHER" id="PTHR43790">
    <property type="entry name" value="CARBOHYDRATE TRANSPORT ATP-BINDING PROTEIN MG119-RELATED"/>
    <property type="match status" value="1"/>
</dbReference>
<sequence>MSGVRKRYGGVTALDGADFEAHAGTVHAVLGPNGSGKSTLLKVLTGVVGPDAGQVRLDGAPLRPRGPRDTLAAGISSVYQELSLVEDFTVLDNLVLGVEPSRFGLRDRRAALARSLPWLERFAPAFGGRVPVRERVSDLDPGERQVVEVCKALVRDPRVLVLDEATASLRRGQVEVLFEVVDELRARGVLVLFITHRLAEIYAVCDRATVMRNGTDVATVTVAGTPEAELLELMSGRPSAGTSGSRRTAPVAETDTAPTAPARTDPGADPAAPPRLEVRDLTGDRLHGVSLHVRAGEVLGLGGLQGQGQSELMAALFGAGRRTGGTVLLDGAPVRPRSPKQAVRAGFCYVPGNRGVQGLALGRPILENLALPSVGRRALLGVGLSRRREVAAARAVAERVNTRYGSLDDPVSTLSGGNQQKIVVGKWFPTEPAVVLMDDPAKGIDVGAKAEMFDVVAELAASGAAVLVGSSDDRELVEVCDRVLVMFEGRVVDEVSGDRLTEDTLIASAMHVTGADVAAAHEGHPTRLPDPEPRHAEEGGA</sequence>
<dbReference type="InterPro" id="IPR050107">
    <property type="entry name" value="ABC_carbohydrate_import_ATPase"/>
</dbReference>